<reference evidence="4" key="1">
    <citation type="journal article" date="2019" name="Nat. Commun.">
        <title>Expansion of phycobilisome linker gene families in mesophilic red algae.</title>
        <authorList>
            <person name="Lee J."/>
            <person name="Kim D."/>
            <person name="Bhattacharya D."/>
            <person name="Yoon H.S."/>
        </authorList>
    </citation>
    <scope>NUCLEOTIDE SEQUENCE [LARGE SCALE GENOMIC DNA]</scope>
    <source>
        <strain evidence="4">CCMP 1328</strain>
    </source>
</reference>
<dbReference type="AlphaFoldDB" id="A0A5J4Z0D8"/>
<comment type="caution">
    <text evidence="3">The sequence shown here is derived from an EMBL/GenBank/DDBJ whole genome shotgun (WGS) entry which is preliminary data.</text>
</comment>
<keyword evidence="2" id="KW-0812">Transmembrane</keyword>
<feature type="transmembrane region" description="Helical" evidence="2">
    <location>
        <begin position="69"/>
        <end position="92"/>
    </location>
</feature>
<feature type="region of interest" description="Disordered" evidence="1">
    <location>
        <begin position="103"/>
        <end position="131"/>
    </location>
</feature>
<name>A0A5J4Z0D8_PORPP</name>
<feature type="compositionally biased region" description="Basic and acidic residues" evidence="1">
    <location>
        <begin position="116"/>
        <end position="126"/>
    </location>
</feature>
<gene>
    <name evidence="3" type="ORF">FVE85_0604</name>
</gene>
<dbReference type="EMBL" id="VRMN01000002">
    <property type="protein sequence ID" value="KAA8496875.1"/>
    <property type="molecule type" value="Genomic_DNA"/>
</dbReference>
<protein>
    <submittedName>
        <fullName evidence="3">Uncharacterized protein</fullName>
    </submittedName>
</protein>
<dbReference type="Proteomes" id="UP000324585">
    <property type="component" value="Unassembled WGS sequence"/>
</dbReference>
<keyword evidence="4" id="KW-1185">Reference proteome</keyword>
<sequence>MATAAAAAGAAHASQRKVFVRVHNDPRADAISALEDGQLPPSRPAAHEPFSRWLEKMLRELIHARHSPLFKVGLGLMAAFLVGILLVHMLLYGRWTHNSASQGHFHGHGRIPNAETDVHHPSHPHGESSSAVNVTDQELAWHMIAKKATEHWEGKDGGSALLQKMSCERAVMMKQNLQWSGFATPFLWVIAGIAAGLERGVPLFLKPFEKHSEWMYDCGTGESWRCYSERITETCLRAADSDKESTAASERVLVPIDRIVHQFDGVRCRNIAMVFRTDPLPENSELPMCYYLPSEFINLHFKYEVPLPDSLAQFRLIAQAAWTRLKPKVVADVDELVKQQLDTLGSDFIGFDLRVESDHIGWHGGASDLEPFLEVALYLSNASTVFVACKSKKVVESLESVAGSRSGLRFVAIVYSPTYSIQQLQARDALSLNHVAFVHAAAEAEIMRRAPLVVGRFTSSFSRLVQMLRSQPPQTFISLDDAWQVLDSRDNQEPIPYCSAPFAHAIYCSTLAPGGNELDARRDRATQLELSKT</sequence>
<accession>A0A5J4Z0D8</accession>
<evidence type="ECO:0000313" key="3">
    <source>
        <dbReference type="EMBL" id="KAA8496875.1"/>
    </source>
</evidence>
<organism evidence="3 4">
    <name type="scientific">Porphyridium purpureum</name>
    <name type="common">Red alga</name>
    <name type="synonym">Porphyridium cruentum</name>
    <dbReference type="NCBI Taxonomy" id="35688"/>
    <lineage>
        <taxon>Eukaryota</taxon>
        <taxon>Rhodophyta</taxon>
        <taxon>Bangiophyceae</taxon>
        <taxon>Porphyridiales</taxon>
        <taxon>Porphyridiaceae</taxon>
        <taxon>Porphyridium</taxon>
    </lineage>
</organism>
<keyword evidence="2" id="KW-1133">Transmembrane helix</keyword>
<evidence type="ECO:0000256" key="2">
    <source>
        <dbReference type="SAM" id="Phobius"/>
    </source>
</evidence>
<evidence type="ECO:0000256" key="1">
    <source>
        <dbReference type="SAM" id="MobiDB-lite"/>
    </source>
</evidence>
<proteinExistence type="predicted"/>
<keyword evidence="2" id="KW-0472">Membrane</keyword>
<evidence type="ECO:0000313" key="4">
    <source>
        <dbReference type="Proteomes" id="UP000324585"/>
    </source>
</evidence>